<dbReference type="EMBL" id="MGDF01000155">
    <property type="protein sequence ID" value="OGL44194.1"/>
    <property type="molecule type" value="Genomic_DNA"/>
</dbReference>
<gene>
    <name evidence="9" type="ORF">A2149_03865</name>
</gene>
<proteinExistence type="predicted"/>
<keyword evidence="3 7" id="KW-0812">Transmembrane</keyword>
<evidence type="ECO:0000256" key="2">
    <source>
        <dbReference type="ARBA" id="ARBA00022475"/>
    </source>
</evidence>
<dbReference type="PANTHER" id="PTHR32309:SF31">
    <property type="entry name" value="CAPSULAR EXOPOLYSACCHARIDE FAMILY"/>
    <property type="match status" value="1"/>
</dbReference>
<feature type="transmembrane region" description="Helical" evidence="7">
    <location>
        <begin position="20"/>
        <end position="39"/>
    </location>
</feature>
<keyword evidence="6" id="KW-0175">Coiled coil</keyword>
<dbReference type="AlphaFoldDB" id="A0A1F7RT61"/>
<dbReference type="PANTHER" id="PTHR32309">
    <property type="entry name" value="TYROSINE-PROTEIN KINASE"/>
    <property type="match status" value="1"/>
</dbReference>
<dbReference type="Pfam" id="PF02706">
    <property type="entry name" value="Wzz"/>
    <property type="match status" value="1"/>
</dbReference>
<sequence>MKTEDYKRELVFIFFAQKKVIVWTTALIFVLSVLIAFLWPPTYGAYGSILVRGKKIEKSPELLEKEELRPFPVTKEDLSSEVEILTSPDTIEKTIKYLYDNNLYYKNYKKKKWTKISLNEEVYNIKNSLKTELIPASNVIEITYYHKNPNDASTILRVLMDQYMIYRMNIYNPDKAELFFAQQADNFHKGLETMENELMDLVKKNKVSDPLKEIENNILIKKDLEQQLNILKNDSTEKILYIEHLEKELNKKDIQFFSFIENNPINSANGLSPKLQTLVVERGNILRTYSPSSEKVKSIDKQINETYASLKSEVIAYKENQLNQLHIVNEKIRNIENTLDSINARNVELQKQLILSQRIARESNLLGFSYDTFSKRREEAKINTSVNATNFSSHISILSKAFPSDGPVFPKRKVVIPLGLLVGFITGCSLGFLREYFDHTFKNPSDVYNYAGLSLIFSIPATEETEKKGSENLGGTGLRTFIVGKTRENLFVIPYLVSFLNLIKTRIANPRGKIYNGAEANNFKHIVKKKKFFTKNLRRNLL</sequence>
<evidence type="ECO:0000256" key="1">
    <source>
        <dbReference type="ARBA" id="ARBA00004651"/>
    </source>
</evidence>
<dbReference type="InterPro" id="IPR050445">
    <property type="entry name" value="Bact_polysacc_biosynth/exp"/>
</dbReference>
<comment type="subcellular location">
    <subcellularLocation>
        <location evidence="1">Cell membrane</location>
        <topology evidence="1">Multi-pass membrane protein</topology>
    </subcellularLocation>
</comment>
<evidence type="ECO:0000256" key="7">
    <source>
        <dbReference type="SAM" id="Phobius"/>
    </source>
</evidence>
<evidence type="ECO:0000259" key="8">
    <source>
        <dbReference type="Pfam" id="PF02706"/>
    </source>
</evidence>
<feature type="transmembrane region" description="Helical" evidence="7">
    <location>
        <begin position="414"/>
        <end position="433"/>
    </location>
</feature>
<keyword evidence="4 7" id="KW-1133">Transmembrane helix</keyword>
<evidence type="ECO:0000313" key="9">
    <source>
        <dbReference type="EMBL" id="OGL44194.1"/>
    </source>
</evidence>
<dbReference type="GO" id="GO:0005886">
    <property type="term" value="C:plasma membrane"/>
    <property type="evidence" value="ECO:0007669"/>
    <property type="project" value="UniProtKB-SubCell"/>
</dbReference>
<evidence type="ECO:0000313" key="10">
    <source>
        <dbReference type="Proteomes" id="UP000178435"/>
    </source>
</evidence>
<name>A0A1F7RT61_9BACT</name>
<organism evidence="9 10">
    <name type="scientific">Candidatus Schekmanbacteria bacterium RBG_16_38_11</name>
    <dbReference type="NCBI Taxonomy" id="1817880"/>
    <lineage>
        <taxon>Bacteria</taxon>
        <taxon>Candidatus Schekmaniibacteriota</taxon>
    </lineage>
</organism>
<dbReference type="InterPro" id="IPR003856">
    <property type="entry name" value="LPS_length_determ_N"/>
</dbReference>
<evidence type="ECO:0000256" key="5">
    <source>
        <dbReference type="ARBA" id="ARBA00023136"/>
    </source>
</evidence>
<keyword evidence="2" id="KW-1003">Cell membrane</keyword>
<reference evidence="9 10" key="1">
    <citation type="journal article" date="2016" name="Nat. Commun.">
        <title>Thousands of microbial genomes shed light on interconnected biogeochemical processes in an aquifer system.</title>
        <authorList>
            <person name="Anantharaman K."/>
            <person name="Brown C.T."/>
            <person name="Hug L.A."/>
            <person name="Sharon I."/>
            <person name="Castelle C.J."/>
            <person name="Probst A.J."/>
            <person name="Thomas B.C."/>
            <person name="Singh A."/>
            <person name="Wilkins M.J."/>
            <person name="Karaoz U."/>
            <person name="Brodie E.L."/>
            <person name="Williams K.H."/>
            <person name="Hubbard S.S."/>
            <person name="Banfield J.F."/>
        </authorList>
    </citation>
    <scope>NUCLEOTIDE SEQUENCE [LARGE SCALE GENOMIC DNA]</scope>
</reference>
<accession>A0A1F7RT61</accession>
<evidence type="ECO:0000256" key="4">
    <source>
        <dbReference type="ARBA" id="ARBA00022989"/>
    </source>
</evidence>
<dbReference type="Proteomes" id="UP000178435">
    <property type="component" value="Unassembled WGS sequence"/>
</dbReference>
<evidence type="ECO:0000256" key="3">
    <source>
        <dbReference type="ARBA" id="ARBA00022692"/>
    </source>
</evidence>
<feature type="coiled-coil region" evidence="6">
    <location>
        <begin position="318"/>
        <end position="352"/>
    </location>
</feature>
<protein>
    <recommendedName>
        <fullName evidence="8">Polysaccharide chain length determinant N-terminal domain-containing protein</fullName>
    </recommendedName>
</protein>
<comment type="caution">
    <text evidence="9">The sequence shown here is derived from an EMBL/GenBank/DDBJ whole genome shotgun (WGS) entry which is preliminary data.</text>
</comment>
<keyword evidence="5 7" id="KW-0472">Membrane</keyword>
<evidence type="ECO:0000256" key="6">
    <source>
        <dbReference type="SAM" id="Coils"/>
    </source>
</evidence>
<feature type="domain" description="Polysaccharide chain length determinant N-terminal" evidence="8">
    <location>
        <begin position="8"/>
        <end position="96"/>
    </location>
</feature>